<proteinExistence type="predicted"/>
<dbReference type="PANTHER" id="PTHR10039">
    <property type="entry name" value="AMELOGENIN"/>
    <property type="match status" value="1"/>
</dbReference>
<dbReference type="Gene3D" id="3.40.50.300">
    <property type="entry name" value="P-loop containing nucleotide triphosphate hydrolases"/>
    <property type="match status" value="1"/>
</dbReference>
<protein>
    <recommendedName>
        <fullName evidence="6">NACHT domain-containing protein</fullName>
    </recommendedName>
</protein>
<dbReference type="Proteomes" id="UP001447188">
    <property type="component" value="Unassembled WGS sequence"/>
</dbReference>
<evidence type="ECO:0008006" key="6">
    <source>
        <dbReference type="Google" id="ProtNLM"/>
    </source>
</evidence>
<dbReference type="InterPro" id="IPR001680">
    <property type="entry name" value="WD40_rpt"/>
</dbReference>
<keyword evidence="1" id="KW-0677">Repeat</keyword>
<evidence type="ECO:0000259" key="2">
    <source>
        <dbReference type="Pfam" id="PF22939"/>
    </source>
</evidence>
<dbReference type="InterPro" id="IPR056884">
    <property type="entry name" value="NPHP3-like_N"/>
</dbReference>
<dbReference type="Pfam" id="PF00400">
    <property type="entry name" value="WD40"/>
    <property type="match status" value="3"/>
</dbReference>
<dbReference type="InterPro" id="IPR054471">
    <property type="entry name" value="GPIID_WHD"/>
</dbReference>
<evidence type="ECO:0000313" key="5">
    <source>
        <dbReference type="Proteomes" id="UP001447188"/>
    </source>
</evidence>
<dbReference type="InterPro" id="IPR027417">
    <property type="entry name" value="P-loop_NTPase"/>
</dbReference>
<dbReference type="InterPro" id="IPR015943">
    <property type="entry name" value="WD40/YVTN_repeat-like_dom_sf"/>
</dbReference>
<keyword evidence="5" id="KW-1185">Reference proteome</keyword>
<dbReference type="Pfam" id="PF24883">
    <property type="entry name" value="NPHP3_N"/>
    <property type="match status" value="1"/>
</dbReference>
<name>A0ABR3GTF0_9PEZI</name>
<sequence>MEIIFKLFAYRDSPEDELLTNQQLRLEGSCEWITRKKYFRDWLDNSTVNGQFLWLTGLPAAGKSVLSAYIIEYLQGQDKDCQYFFFRLGETAMHTSGSFLRSLALQLAERHESVRNSLVALYQDGIRLGTAETRMIWQKAFVATIFRIQFPQPLYWVIDALDEAESSSSIVQMLGGIQSASSSLKVLVMSRRTDPLKTAFHRLHTSVPVVMSSIDIGDTLPDIRSYVANAVDFLPGDEETKQKIIAKVLEKSAGCFLWVRLAIEEVQDVGHTQAGIEAALEDVPAEMDKLYQRAFDAISRLHSQNQTLAKAIIRWAICSVRPLTLEELECALLPSFGQILDIERTITRTCAHLLVVDHRRRVLPVHQTVRDFLFKSTHSEFGIVKLRDHETLARACLDFLNNNSTGPGSQQSQILDLKHWQKNSFMSYAASAWSDHLRIATADSELLLDSLIRFLQNTVLAWIVFISSSQNLHTLTRTAQNIKAFLERRAKLPTPTTVLRKSDSGIVELWAVDLIRLVTKFGNHLLETPSAIFKLLPPLCPKQTIIYRQFGASNKDLSVSGLSALTWNDCIARMPMGELVTAIASGDVYFAVALTSGTIIVSNVSTCQECRRFEHSETISSLQFNSTSDKLVSGGATTVKVWDVSVGRQTHNFNPGHKVISVAFSIKSTSVFSACCNNTVKTWDLVNDCEINHFRWTAEVAEAETPGRYHGFPIALALHAEHGRVAVSYRGFPVSLWEIESERLLGQVVRKTRSGRGNTVIQDTAFCLDFNRVTGHLVLGYSDGTMLKWDPATGEQHECDADAQTISCSDDGATIGTGDSDGNIKLWSFATLELIHHICTYDDPIELISFSPNGLRVYDIRGSDCSAWEPDALVRSTKPDDDQSAFGPAFAEITDATPSTKLPLRSLICDARGELCAYGREDGCIYLASAISGKEVQKLYSHATTVSIVAHIWSTSGDLMATADNSRRFILRQLIREGGTFSRKSNVLIDSRASSGVQQLLFSSDERVLFVFTSSNCEVWTTEGDKLRSVTFNAEIHGEWSNIPMNPSQLLCLKDDQVSLFSSETLKMIQLSPSTFDLRRSQDSVSQLSVLGAEHRGLHVTKIIPYSAENLLVIEVSPRVYAPGSVSIMLWDSARMMEPPRRIIRNTEALIGIYKRKVVFLDNHLWVCSWDLDSRTKVEDFGHDKNFFLPQDWMNRHEAQQCILTPQGSVVFATEKELAVISGGLMLTQKPQITQPREIGVREVRLKSETNMPLVTVSSH</sequence>
<feature type="domain" description="Nephrocystin 3-like N-terminal" evidence="3">
    <location>
        <begin position="28"/>
        <end position="191"/>
    </location>
</feature>
<dbReference type="SMART" id="SM00320">
    <property type="entry name" value="WD40"/>
    <property type="match status" value="4"/>
</dbReference>
<dbReference type="SUPFAM" id="SSF52540">
    <property type="entry name" value="P-loop containing nucleoside triphosphate hydrolases"/>
    <property type="match status" value="1"/>
</dbReference>
<dbReference type="PANTHER" id="PTHR10039:SF16">
    <property type="entry name" value="GPI INOSITOL-DEACYLASE"/>
    <property type="match status" value="1"/>
</dbReference>
<reference evidence="4 5" key="1">
    <citation type="submission" date="2024-02" db="EMBL/GenBank/DDBJ databases">
        <title>Discinaceae phylogenomics.</title>
        <authorList>
            <person name="Dirks A.C."/>
            <person name="James T.Y."/>
        </authorList>
    </citation>
    <scope>NUCLEOTIDE SEQUENCE [LARGE SCALE GENOMIC DNA]</scope>
    <source>
        <strain evidence="4 5">ACD0624</strain>
    </source>
</reference>
<evidence type="ECO:0000259" key="3">
    <source>
        <dbReference type="Pfam" id="PF24883"/>
    </source>
</evidence>
<evidence type="ECO:0000256" key="1">
    <source>
        <dbReference type="ARBA" id="ARBA00022737"/>
    </source>
</evidence>
<dbReference type="InterPro" id="IPR036322">
    <property type="entry name" value="WD40_repeat_dom_sf"/>
</dbReference>
<feature type="domain" description="GPI inositol-deacylase winged helix" evidence="2">
    <location>
        <begin position="303"/>
        <end position="383"/>
    </location>
</feature>
<accession>A0ABR3GTF0</accession>
<dbReference type="EMBL" id="JBBBZM010000013">
    <property type="protein sequence ID" value="KAL0639189.1"/>
    <property type="molecule type" value="Genomic_DNA"/>
</dbReference>
<dbReference type="SUPFAM" id="SSF50978">
    <property type="entry name" value="WD40 repeat-like"/>
    <property type="match status" value="2"/>
</dbReference>
<dbReference type="Pfam" id="PF22939">
    <property type="entry name" value="WHD_GPIID"/>
    <property type="match status" value="1"/>
</dbReference>
<evidence type="ECO:0000313" key="4">
    <source>
        <dbReference type="EMBL" id="KAL0639189.1"/>
    </source>
</evidence>
<dbReference type="Gene3D" id="2.130.10.10">
    <property type="entry name" value="YVTN repeat-like/Quinoprotein amine dehydrogenase"/>
    <property type="match status" value="3"/>
</dbReference>
<organism evidence="4 5">
    <name type="scientific">Discina gigas</name>
    <dbReference type="NCBI Taxonomy" id="1032678"/>
    <lineage>
        <taxon>Eukaryota</taxon>
        <taxon>Fungi</taxon>
        <taxon>Dikarya</taxon>
        <taxon>Ascomycota</taxon>
        <taxon>Pezizomycotina</taxon>
        <taxon>Pezizomycetes</taxon>
        <taxon>Pezizales</taxon>
        <taxon>Discinaceae</taxon>
        <taxon>Discina</taxon>
    </lineage>
</organism>
<comment type="caution">
    <text evidence="4">The sequence shown here is derived from an EMBL/GenBank/DDBJ whole genome shotgun (WGS) entry which is preliminary data.</text>
</comment>
<gene>
    <name evidence="4" type="ORF">Q9L58_001648</name>
</gene>